<name>A0A5K1ISW1_9ACTN</name>
<dbReference type="Pfam" id="PF07663">
    <property type="entry name" value="EIIBC-GUT_C"/>
    <property type="match status" value="1"/>
</dbReference>
<feature type="domain" description="PTS EIIB type-5" evidence="3">
    <location>
        <begin position="3"/>
        <end position="200"/>
    </location>
</feature>
<dbReference type="GO" id="GO:0005886">
    <property type="term" value="C:plasma membrane"/>
    <property type="evidence" value="ECO:0007669"/>
    <property type="project" value="TreeGrafter"/>
</dbReference>
<dbReference type="PANTHER" id="PTHR39427:SF1">
    <property type="entry name" value="PTS SYSTEM GLUCITOL_SORBITOL-SPECIFIC EIIB COMPONENT"/>
    <property type="match status" value="1"/>
</dbReference>
<feature type="transmembrane region" description="Helical" evidence="2">
    <location>
        <begin position="199"/>
        <end position="218"/>
    </location>
</feature>
<proteinExistence type="predicted"/>
<feature type="transmembrane region" description="Helical" evidence="2">
    <location>
        <begin position="312"/>
        <end position="335"/>
    </location>
</feature>
<keyword evidence="2" id="KW-0472">Membrane</keyword>
<dbReference type="GO" id="GO:0009401">
    <property type="term" value="P:phosphoenolpyruvate-dependent sugar phosphotransferase system"/>
    <property type="evidence" value="ECO:0007669"/>
    <property type="project" value="InterPro"/>
</dbReference>
<dbReference type="PROSITE" id="PS51102">
    <property type="entry name" value="PTS_EIIB_TYPE_5"/>
    <property type="match status" value="1"/>
</dbReference>
<sequence length="339" mass="35417">MSEFKSVKASHGGNGWGGPLIITPTAEKPYVLSVTLGGISPVALRIAELTGAEAHDQFKDPIETDQACAVVIDCAGVARCGTYPKMGLKTLNIKPGSPSGPLAQFITEDLFASDVNPDCIALVDAADVPAEPVKTEKAYEETTKENVHAKIAEGRAEIASKQSNGFMDVVSKIGTGVGRVISIIYQAARDTVNDVIRNIIPFMAFVSVLIGIINYTGFANVLAGVLTPLAGSLPGMLAIGMFCSIPFLSPLICPGAIIASVLSVLVGNQIANGTIPANFALPGFFAVNCQVGSDFAPVGMTLMEAKPETIEIGYPAFLFGKLITTPIQIILAYVLSFGL</sequence>
<keyword evidence="2" id="KW-0812">Transmembrane</keyword>
<dbReference type="Proteomes" id="UP000361836">
    <property type="component" value="Unassembled WGS sequence"/>
</dbReference>
<organism evidence="4 5">
    <name type="scientific">Collinsella aerofaciens</name>
    <dbReference type="NCBI Taxonomy" id="74426"/>
    <lineage>
        <taxon>Bacteria</taxon>
        <taxon>Bacillati</taxon>
        <taxon>Actinomycetota</taxon>
        <taxon>Coriobacteriia</taxon>
        <taxon>Coriobacteriales</taxon>
        <taxon>Coriobacteriaceae</taxon>
        <taxon>Collinsella</taxon>
    </lineage>
</organism>
<dbReference type="GO" id="GO:0008982">
    <property type="term" value="F:protein-N(PI)-phosphohistidine-sugar phosphotransferase activity"/>
    <property type="evidence" value="ECO:0007669"/>
    <property type="project" value="InterPro"/>
</dbReference>
<gene>
    <name evidence="4" type="primary">srlE</name>
    <name evidence="4" type="ORF">KCJAJFAP_02022</name>
</gene>
<accession>A0A5K1ISW1</accession>
<dbReference type="EC" id="2.7.1.198" evidence="4"/>
<evidence type="ECO:0000313" key="4">
    <source>
        <dbReference type="EMBL" id="VWL91748.1"/>
    </source>
</evidence>
<feature type="transmembrane region" description="Helical" evidence="2">
    <location>
        <begin position="238"/>
        <end position="267"/>
    </location>
</feature>
<dbReference type="EMBL" id="CABWIE010000010">
    <property type="protein sequence ID" value="VWL91748.1"/>
    <property type="molecule type" value="Genomic_DNA"/>
</dbReference>
<keyword evidence="5" id="KW-1185">Reference proteome</keyword>
<dbReference type="AlphaFoldDB" id="A0A5K1ISW1"/>
<dbReference type="PANTHER" id="PTHR39427">
    <property type="match status" value="1"/>
</dbReference>
<evidence type="ECO:0000256" key="2">
    <source>
        <dbReference type="SAM" id="Phobius"/>
    </source>
</evidence>
<dbReference type="InterPro" id="IPR004702">
    <property type="entry name" value="PTS_sorb_EIIBC"/>
</dbReference>
<evidence type="ECO:0000313" key="5">
    <source>
        <dbReference type="Proteomes" id="UP000361836"/>
    </source>
</evidence>
<reference evidence="4 5" key="1">
    <citation type="submission" date="2019-10" db="EMBL/GenBank/DDBJ databases">
        <authorList>
            <person name="Wolf R A."/>
        </authorList>
    </citation>
    <scope>NUCLEOTIDE SEQUENCE [LARGE SCALE GENOMIC DNA]</scope>
    <source>
        <strain evidence="4">Collinsella_aerofaciens_MC2</strain>
    </source>
</reference>
<evidence type="ECO:0000256" key="1">
    <source>
        <dbReference type="PROSITE-ProRule" id="PRU00425"/>
    </source>
</evidence>
<keyword evidence="4" id="KW-0808">Transferase</keyword>
<dbReference type="InterPro" id="IPR011638">
    <property type="entry name" value="PTS_EIIBC_GUT_C"/>
</dbReference>
<feature type="modified residue" description="Phosphocysteine; by EIIA" evidence="1">
    <location>
        <position position="74"/>
    </location>
</feature>
<keyword evidence="2" id="KW-1133">Transmembrane helix</keyword>
<dbReference type="InterPro" id="IPR011618">
    <property type="entry name" value="PTS_EIIBC_GUT_N"/>
</dbReference>
<feature type="transmembrane region" description="Helical" evidence="2">
    <location>
        <begin position="279"/>
        <end position="300"/>
    </location>
</feature>
<dbReference type="RefSeq" id="WP_152076180.1">
    <property type="nucleotide sequence ID" value="NZ_CAAKNU010000066.1"/>
</dbReference>
<evidence type="ECO:0000259" key="3">
    <source>
        <dbReference type="PROSITE" id="PS51102"/>
    </source>
</evidence>
<dbReference type="Pfam" id="PF03612">
    <property type="entry name" value="EIIBC-GUT_N"/>
    <property type="match status" value="1"/>
</dbReference>
<protein>
    <submittedName>
        <fullName evidence="4">PTS system glucitol/sorbitol-specific EIIB component</fullName>
        <ecNumber evidence="4">2.7.1.198</ecNumber>
    </submittedName>
</protein>